<keyword evidence="2" id="KW-1185">Reference proteome</keyword>
<proteinExistence type="predicted"/>
<sequence length="57" mass="6212">MNGWDQLSINALNVYHARSKISIGATGFEQQGLVRSPYKLTQSFPVAVLSALAYGIE</sequence>
<accession>A0ABP7KYW2</accession>
<reference evidence="2" key="1">
    <citation type="journal article" date="2019" name="Int. J. Syst. Evol. Microbiol.">
        <title>The Global Catalogue of Microorganisms (GCM) 10K type strain sequencing project: providing services to taxonomists for standard genome sequencing and annotation.</title>
        <authorList>
            <consortium name="The Broad Institute Genomics Platform"/>
            <consortium name="The Broad Institute Genome Sequencing Center for Infectious Disease"/>
            <person name="Wu L."/>
            <person name="Ma J."/>
        </authorList>
    </citation>
    <scope>NUCLEOTIDE SEQUENCE [LARGE SCALE GENOMIC DNA]</scope>
    <source>
        <strain evidence="2">JCM 17201</strain>
    </source>
</reference>
<name>A0ABP7KYW2_9GAMM</name>
<dbReference type="RefSeq" id="WP_279026579.1">
    <property type="nucleotide sequence ID" value="NZ_BAABDG010000002.1"/>
</dbReference>
<protein>
    <submittedName>
        <fullName evidence="1">Uncharacterized protein</fullName>
    </submittedName>
</protein>
<organism evidence="1 2">
    <name type="scientific">Gibbsiella dentisursi</name>
    <dbReference type="NCBI Taxonomy" id="796890"/>
    <lineage>
        <taxon>Bacteria</taxon>
        <taxon>Pseudomonadati</taxon>
        <taxon>Pseudomonadota</taxon>
        <taxon>Gammaproteobacteria</taxon>
        <taxon>Enterobacterales</taxon>
        <taxon>Yersiniaceae</taxon>
        <taxon>Gibbsiella</taxon>
    </lineage>
</organism>
<comment type="caution">
    <text evidence="1">The sequence shown here is derived from an EMBL/GenBank/DDBJ whole genome shotgun (WGS) entry which is preliminary data.</text>
</comment>
<gene>
    <name evidence="1" type="ORF">GCM10022405_13470</name>
</gene>
<evidence type="ECO:0000313" key="1">
    <source>
        <dbReference type="EMBL" id="GAA3889332.1"/>
    </source>
</evidence>
<dbReference type="EMBL" id="BAABDG010000002">
    <property type="protein sequence ID" value="GAA3889332.1"/>
    <property type="molecule type" value="Genomic_DNA"/>
</dbReference>
<dbReference type="Proteomes" id="UP001499994">
    <property type="component" value="Unassembled WGS sequence"/>
</dbReference>
<evidence type="ECO:0000313" key="2">
    <source>
        <dbReference type="Proteomes" id="UP001499994"/>
    </source>
</evidence>